<dbReference type="GO" id="GO:0005525">
    <property type="term" value="F:GTP binding"/>
    <property type="evidence" value="ECO:0007669"/>
    <property type="project" value="UniProtKB-KW"/>
</dbReference>
<gene>
    <name evidence="5" type="ORF">MICPUN_57620</name>
</gene>
<evidence type="ECO:0000259" key="4">
    <source>
        <dbReference type="PROSITE" id="PS51720"/>
    </source>
</evidence>
<keyword evidence="6" id="KW-1185">Reference proteome</keyword>
<evidence type="ECO:0000313" key="5">
    <source>
        <dbReference type="EMBL" id="ACO62903.1"/>
    </source>
</evidence>
<dbReference type="PANTHER" id="PTHR10903">
    <property type="entry name" value="GTPASE, IMAP FAMILY MEMBER-RELATED"/>
    <property type="match status" value="1"/>
</dbReference>
<dbReference type="InParanoid" id="C1E3B2"/>
<dbReference type="Pfam" id="PF04548">
    <property type="entry name" value="AIG1"/>
    <property type="match status" value="2"/>
</dbReference>
<dbReference type="AlphaFoldDB" id="C1E3B2"/>
<dbReference type="InterPro" id="IPR027417">
    <property type="entry name" value="P-loop_NTPase"/>
</dbReference>
<evidence type="ECO:0000256" key="1">
    <source>
        <dbReference type="ARBA" id="ARBA00022741"/>
    </source>
</evidence>
<dbReference type="STRING" id="296587.C1E3B2"/>
<accession>C1E3B2</accession>
<dbReference type="eggNOG" id="ENOG502R7PE">
    <property type="taxonomic scope" value="Eukaryota"/>
</dbReference>
<evidence type="ECO:0000256" key="2">
    <source>
        <dbReference type="ARBA" id="ARBA00023134"/>
    </source>
</evidence>
<keyword evidence="2" id="KW-0342">GTP-binding</keyword>
<feature type="region of interest" description="Disordered" evidence="3">
    <location>
        <begin position="615"/>
        <end position="654"/>
    </location>
</feature>
<dbReference type="EMBL" id="CP001325">
    <property type="protein sequence ID" value="ACO62903.1"/>
    <property type="molecule type" value="Genomic_DNA"/>
</dbReference>
<dbReference type="InterPro" id="IPR006703">
    <property type="entry name" value="G_AIG1"/>
</dbReference>
<dbReference type="Gene3D" id="3.40.50.300">
    <property type="entry name" value="P-loop containing nucleotide triphosphate hydrolases"/>
    <property type="match status" value="1"/>
</dbReference>
<feature type="compositionally biased region" description="Polar residues" evidence="3">
    <location>
        <begin position="620"/>
        <end position="629"/>
    </location>
</feature>
<dbReference type="SUPFAM" id="SSF52540">
    <property type="entry name" value="P-loop containing nucleoside triphosphate hydrolases"/>
    <property type="match status" value="1"/>
</dbReference>
<protein>
    <recommendedName>
        <fullName evidence="4">AIG1-type G domain-containing protein</fullName>
    </recommendedName>
</protein>
<dbReference type="PROSITE" id="PS51720">
    <property type="entry name" value="G_AIG1"/>
    <property type="match status" value="1"/>
</dbReference>
<organism evidence="5 6">
    <name type="scientific">Micromonas commoda (strain RCC299 / NOUM17 / CCMP2709)</name>
    <name type="common">Picoplanktonic green alga</name>
    <dbReference type="NCBI Taxonomy" id="296587"/>
    <lineage>
        <taxon>Eukaryota</taxon>
        <taxon>Viridiplantae</taxon>
        <taxon>Chlorophyta</taxon>
        <taxon>Mamiellophyceae</taxon>
        <taxon>Mamiellales</taxon>
        <taxon>Mamiellaceae</taxon>
        <taxon>Micromonas</taxon>
    </lineage>
</organism>
<dbReference type="PANTHER" id="PTHR10903:SF184">
    <property type="entry name" value="GTP-BINDING PROTEIN A"/>
    <property type="match status" value="1"/>
</dbReference>
<keyword evidence="1" id="KW-0547">Nucleotide-binding</keyword>
<evidence type="ECO:0000313" key="6">
    <source>
        <dbReference type="Proteomes" id="UP000002009"/>
    </source>
</evidence>
<name>C1E3B2_MICCC</name>
<dbReference type="KEGG" id="mis:MICPUN_57620"/>
<reference evidence="5 6" key="1">
    <citation type="journal article" date="2009" name="Science">
        <title>Green evolution and dynamic adaptations revealed by genomes of the marine picoeukaryotes Micromonas.</title>
        <authorList>
            <person name="Worden A.Z."/>
            <person name="Lee J.H."/>
            <person name="Mock T."/>
            <person name="Rouze P."/>
            <person name="Simmons M.P."/>
            <person name="Aerts A.L."/>
            <person name="Allen A.E."/>
            <person name="Cuvelier M.L."/>
            <person name="Derelle E."/>
            <person name="Everett M.V."/>
            <person name="Foulon E."/>
            <person name="Grimwood J."/>
            <person name="Gundlach H."/>
            <person name="Henrissat B."/>
            <person name="Napoli C."/>
            <person name="McDonald S.M."/>
            <person name="Parker M.S."/>
            <person name="Rombauts S."/>
            <person name="Salamov A."/>
            <person name="Von Dassow P."/>
            <person name="Badger J.H."/>
            <person name="Coutinho P.M."/>
            <person name="Demir E."/>
            <person name="Dubchak I."/>
            <person name="Gentemann C."/>
            <person name="Eikrem W."/>
            <person name="Gready J.E."/>
            <person name="John U."/>
            <person name="Lanier W."/>
            <person name="Lindquist E.A."/>
            <person name="Lucas S."/>
            <person name="Mayer K.F."/>
            <person name="Moreau H."/>
            <person name="Not F."/>
            <person name="Otillar R."/>
            <person name="Panaud O."/>
            <person name="Pangilinan J."/>
            <person name="Paulsen I."/>
            <person name="Piegu B."/>
            <person name="Poliakov A."/>
            <person name="Robbens S."/>
            <person name="Schmutz J."/>
            <person name="Toulza E."/>
            <person name="Wyss T."/>
            <person name="Zelensky A."/>
            <person name="Zhou K."/>
            <person name="Armbrust E.V."/>
            <person name="Bhattacharya D."/>
            <person name="Goodenough U.W."/>
            <person name="Van de Peer Y."/>
            <person name="Grigoriev I.V."/>
        </authorList>
    </citation>
    <scope>NUCLEOTIDE SEQUENCE [LARGE SCALE GENOMIC DNA]</scope>
    <source>
        <strain evidence="6">RCC299 / NOUM17</strain>
    </source>
</reference>
<dbReference type="OrthoDB" id="8954335at2759"/>
<feature type="region of interest" description="Disordered" evidence="3">
    <location>
        <begin position="111"/>
        <end position="130"/>
    </location>
</feature>
<feature type="compositionally biased region" description="Acidic residues" evidence="3">
    <location>
        <begin position="116"/>
        <end position="126"/>
    </location>
</feature>
<evidence type="ECO:0000256" key="3">
    <source>
        <dbReference type="SAM" id="MobiDB-lite"/>
    </source>
</evidence>
<sequence>MAPTRLTVVLVGQTGNGKSATGNSLLGRDAFVARRSLKSVTERCRVRYAALDADDEPIVPGDPAVGVDEDAGGIRRPSTVLRVVDTPGTCDSGALLEDNLRHISAFLRGEERVDESTADDDDDDGAEAGAGDEGLHALVLVLSAATRFTQEEAVALERLVQRLGEGVMRHSVAIFTRGGELAADDVRVDDFVRSAPPTLRQLLARMGHHADGTPPILVENVPRDGSSRAATARAPLLTAVRELVKRVAAERRCDPNQATYDAKALTAASHAADADPSTAALAVLDKLKRQMASGPMAAGGGGGADPRRSAMAEAAMRAFSDLQAQFAARAGAGSVAAPAVPPPGCGVFGGFGASSVGDRVTDRVVDREWMEWTNALADGGDGDAAGGPSLTVGLRGAGDVHADTACAVHFAGGTCLLRFRAPVECGDGKDPVARFRSSGRVSAVGDGGFIVSASAPVGSNAADAPAVTFHSPVFLQGPCHYAPTNPIVTDDDWVEEGVYKCELAPCADPFPAPFAKYLFTDDDDDDEPPTHGRLDGPRVVCMLRGVKPGDAVNVRAVVGRKGTRFELQGGSMSLRACDFAMKPLPRALRSRESTSVSFAVDGVLDLTPGVNMALGAPVSQDPTENTTVQIPKGFEWPWKRGEPGRKPGQGDPSK</sequence>
<feature type="domain" description="AIG1-type G" evidence="4">
    <location>
        <begin position="3"/>
        <end position="263"/>
    </location>
</feature>
<dbReference type="Proteomes" id="UP000002009">
    <property type="component" value="Chromosome 4"/>
</dbReference>
<dbReference type="RefSeq" id="XP_002501645.1">
    <property type="nucleotide sequence ID" value="XM_002501599.1"/>
</dbReference>
<proteinExistence type="predicted"/>
<dbReference type="GeneID" id="8242553"/>
<dbReference type="InterPro" id="IPR045058">
    <property type="entry name" value="GIMA/IAN/Toc"/>
</dbReference>